<accession>A0A4Z2H951</accession>
<gene>
    <name evidence="2" type="ORF">EYF80_027325</name>
</gene>
<evidence type="ECO:0000313" key="2">
    <source>
        <dbReference type="EMBL" id="TNN62417.1"/>
    </source>
</evidence>
<dbReference type="Proteomes" id="UP000314294">
    <property type="component" value="Unassembled WGS sequence"/>
</dbReference>
<feature type="compositionally biased region" description="Basic and acidic residues" evidence="1">
    <location>
        <begin position="190"/>
        <end position="206"/>
    </location>
</feature>
<protein>
    <submittedName>
        <fullName evidence="2">Uncharacterized protein</fullName>
    </submittedName>
</protein>
<evidence type="ECO:0000313" key="3">
    <source>
        <dbReference type="Proteomes" id="UP000314294"/>
    </source>
</evidence>
<proteinExistence type="predicted"/>
<organism evidence="2 3">
    <name type="scientific">Liparis tanakae</name>
    <name type="common">Tanaka's snailfish</name>
    <dbReference type="NCBI Taxonomy" id="230148"/>
    <lineage>
        <taxon>Eukaryota</taxon>
        <taxon>Metazoa</taxon>
        <taxon>Chordata</taxon>
        <taxon>Craniata</taxon>
        <taxon>Vertebrata</taxon>
        <taxon>Euteleostomi</taxon>
        <taxon>Actinopterygii</taxon>
        <taxon>Neopterygii</taxon>
        <taxon>Teleostei</taxon>
        <taxon>Neoteleostei</taxon>
        <taxon>Acanthomorphata</taxon>
        <taxon>Eupercaria</taxon>
        <taxon>Perciformes</taxon>
        <taxon>Cottioidei</taxon>
        <taxon>Cottales</taxon>
        <taxon>Liparidae</taxon>
        <taxon>Liparis</taxon>
    </lineage>
</organism>
<comment type="caution">
    <text evidence="2">The sequence shown here is derived from an EMBL/GenBank/DDBJ whole genome shotgun (WGS) entry which is preliminary data.</text>
</comment>
<sequence>MRGHRKVPICRFLRGGATSKEAQEQEAFERLTCNIPVESEAASVFWSCNICGSENIQSNLRSPELFFKTCQANLGYISVSAYFPVNLRVTQLHGSHFLIAQRKNTRAGCELTRQRHVTPEHQPSIEMRKDEEEEEEEEEEEGWAAQHLRRRNYWYGRDERSQLLAEEKEVTGGGGGDGIPTLQSFESIPEDSRESPLRAKTREKGKIRGSGPGHLVVIKASVFQPPRKGQQAGEAERSHTAT</sequence>
<reference evidence="2 3" key="1">
    <citation type="submission" date="2019-03" db="EMBL/GenBank/DDBJ databases">
        <title>First draft genome of Liparis tanakae, snailfish: a comprehensive survey of snailfish specific genes.</title>
        <authorList>
            <person name="Kim W."/>
            <person name="Song I."/>
            <person name="Jeong J.-H."/>
            <person name="Kim D."/>
            <person name="Kim S."/>
            <person name="Ryu S."/>
            <person name="Song J.Y."/>
            <person name="Lee S.K."/>
        </authorList>
    </citation>
    <scope>NUCLEOTIDE SEQUENCE [LARGE SCALE GENOMIC DNA]</scope>
    <source>
        <tissue evidence="2">Muscle</tissue>
    </source>
</reference>
<dbReference type="AlphaFoldDB" id="A0A4Z2H951"/>
<feature type="region of interest" description="Disordered" evidence="1">
    <location>
        <begin position="115"/>
        <end position="143"/>
    </location>
</feature>
<name>A0A4Z2H951_9TELE</name>
<evidence type="ECO:0000256" key="1">
    <source>
        <dbReference type="SAM" id="MobiDB-lite"/>
    </source>
</evidence>
<feature type="region of interest" description="Disordered" evidence="1">
    <location>
        <begin position="168"/>
        <end position="242"/>
    </location>
</feature>
<keyword evidence="3" id="KW-1185">Reference proteome</keyword>
<feature type="compositionally biased region" description="Acidic residues" evidence="1">
    <location>
        <begin position="131"/>
        <end position="142"/>
    </location>
</feature>
<dbReference type="EMBL" id="SRLO01000293">
    <property type="protein sequence ID" value="TNN62417.1"/>
    <property type="molecule type" value="Genomic_DNA"/>
</dbReference>